<protein>
    <submittedName>
        <fullName evidence="1">Uncharacterized protein</fullName>
    </submittedName>
</protein>
<dbReference type="RefSeq" id="WP_179744338.1">
    <property type="nucleotide sequence ID" value="NZ_JACCAS010000001.1"/>
</dbReference>
<comment type="caution">
    <text evidence="1">The sequence shown here is derived from an EMBL/GenBank/DDBJ whole genome shotgun (WGS) entry which is preliminary data.</text>
</comment>
<dbReference type="EMBL" id="JACCAS010000001">
    <property type="protein sequence ID" value="NYH23956.1"/>
    <property type="molecule type" value="Genomic_DNA"/>
</dbReference>
<gene>
    <name evidence="1" type="ORF">GGD40_003435</name>
</gene>
<evidence type="ECO:0000313" key="2">
    <source>
        <dbReference type="Proteomes" id="UP000540929"/>
    </source>
</evidence>
<keyword evidence="2" id="KW-1185">Reference proteome</keyword>
<dbReference type="Proteomes" id="UP000540929">
    <property type="component" value="Unassembled WGS sequence"/>
</dbReference>
<sequence length="194" mass="21610">MSERLNVSEFARREGCDEKQVRRAITKGLLRKDTDGLLDATLIGSNWRKPNRRTLAKGANNQRTGENNPTLSETVGDVETGAFVARRFVDSGGVELLDYKAALAKKETYLALLRQLEYEQKADALIEMSVAKEVVFELCREQRDAWLAWPSRVGPLIAADLGVDVDLITTRLSEYVYRQLAELGESEASFIGGS</sequence>
<organism evidence="1 2">
    <name type="scientific">Paraburkholderia bryophila</name>
    <dbReference type="NCBI Taxonomy" id="420952"/>
    <lineage>
        <taxon>Bacteria</taxon>
        <taxon>Pseudomonadati</taxon>
        <taxon>Pseudomonadota</taxon>
        <taxon>Betaproteobacteria</taxon>
        <taxon>Burkholderiales</taxon>
        <taxon>Burkholderiaceae</taxon>
        <taxon>Paraburkholderia</taxon>
    </lineage>
</organism>
<accession>A0A7Y9WPR0</accession>
<reference evidence="1 2" key="1">
    <citation type="submission" date="2020-07" db="EMBL/GenBank/DDBJ databases">
        <title>Exploring microbial biodiversity for novel pathways involved in the catabolism of aromatic compounds derived from lignin.</title>
        <authorList>
            <person name="Elkins J."/>
        </authorList>
    </citation>
    <scope>NUCLEOTIDE SEQUENCE [LARGE SCALE GENOMIC DNA]</scope>
    <source>
        <strain evidence="1 2">H2C3C</strain>
    </source>
</reference>
<evidence type="ECO:0000313" key="1">
    <source>
        <dbReference type="EMBL" id="NYH23956.1"/>
    </source>
</evidence>
<proteinExistence type="predicted"/>
<dbReference type="AlphaFoldDB" id="A0A7Y9WPR0"/>
<name>A0A7Y9WPR0_9BURK</name>